<dbReference type="Pfam" id="PF00196">
    <property type="entry name" value="GerE"/>
    <property type="match status" value="1"/>
</dbReference>
<keyword evidence="3" id="KW-0804">Transcription</keyword>
<dbReference type="PRINTS" id="PR00038">
    <property type="entry name" value="HTHLUXR"/>
</dbReference>
<name>A0ABQ3SLX3_9ACTN</name>
<dbReference type="CDD" id="cd06170">
    <property type="entry name" value="LuxR_C_like"/>
    <property type="match status" value="1"/>
</dbReference>
<dbReference type="PANTHER" id="PTHR44688">
    <property type="entry name" value="DNA-BINDING TRANSCRIPTIONAL ACTIVATOR DEVR_DOSR"/>
    <property type="match status" value="1"/>
</dbReference>
<dbReference type="EMBL" id="BNEC01000005">
    <property type="protein sequence ID" value="GHI69133.1"/>
    <property type="molecule type" value="Genomic_DNA"/>
</dbReference>
<dbReference type="Proteomes" id="UP000613974">
    <property type="component" value="Unassembled WGS sequence"/>
</dbReference>
<protein>
    <recommendedName>
        <fullName evidence="4">HTH luxR-type domain-containing protein</fullName>
    </recommendedName>
</protein>
<dbReference type="PROSITE" id="PS50043">
    <property type="entry name" value="HTH_LUXR_2"/>
    <property type="match status" value="1"/>
</dbReference>
<keyword evidence="2" id="KW-0238">DNA-binding</keyword>
<organism evidence="5 6">
    <name type="scientific">Streptomyces nojiriensis</name>
    <dbReference type="NCBI Taxonomy" id="66374"/>
    <lineage>
        <taxon>Bacteria</taxon>
        <taxon>Bacillati</taxon>
        <taxon>Actinomycetota</taxon>
        <taxon>Actinomycetes</taxon>
        <taxon>Kitasatosporales</taxon>
        <taxon>Streptomycetaceae</taxon>
        <taxon>Streptomyces</taxon>
    </lineage>
</organism>
<dbReference type="GeneID" id="95587431"/>
<evidence type="ECO:0000313" key="6">
    <source>
        <dbReference type="Proteomes" id="UP000613974"/>
    </source>
</evidence>
<accession>A0ABQ3SLX3</accession>
<dbReference type="RefSeq" id="WP_229876424.1">
    <property type="nucleotide sequence ID" value="NZ_BMRL01000013.1"/>
</dbReference>
<feature type="domain" description="HTH luxR-type" evidence="4">
    <location>
        <begin position="25"/>
        <end position="90"/>
    </location>
</feature>
<evidence type="ECO:0000256" key="3">
    <source>
        <dbReference type="ARBA" id="ARBA00023163"/>
    </source>
</evidence>
<keyword evidence="6" id="KW-1185">Reference proteome</keyword>
<dbReference type="InterPro" id="IPR000792">
    <property type="entry name" value="Tscrpt_reg_LuxR_C"/>
</dbReference>
<evidence type="ECO:0000256" key="2">
    <source>
        <dbReference type="ARBA" id="ARBA00023125"/>
    </source>
</evidence>
<evidence type="ECO:0000256" key="1">
    <source>
        <dbReference type="ARBA" id="ARBA00023015"/>
    </source>
</evidence>
<proteinExistence type="predicted"/>
<dbReference type="PROSITE" id="PS00622">
    <property type="entry name" value="HTH_LUXR_1"/>
    <property type="match status" value="1"/>
</dbReference>
<dbReference type="InterPro" id="IPR016032">
    <property type="entry name" value="Sig_transdc_resp-reg_C-effctor"/>
</dbReference>
<gene>
    <name evidence="5" type="ORF">Snoj_30510</name>
</gene>
<evidence type="ECO:0000313" key="5">
    <source>
        <dbReference type="EMBL" id="GHI69133.1"/>
    </source>
</evidence>
<keyword evidence="1" id="KW-0805">Transcription regulation</keyword>
<reference evidence="6" key="1">
    <citation type="submission" date="2023-07" db="EMBL/GenBank/DDBJ databases">
        <title>Whole genome shotgun sequence of Streptomyces nojiriensis NBRC 13794.</title>
        <authorList>
            <person name="Komaki H."/>
            <person name="Tamura T."/>
        </authorList>
    </citation>
    <scope>NUCLEOTIDE SEQUENCE [LARGE SCALE GENOMIC DNA]</scope>
    <source>
        <strain evidence="6">NBRC 13794</strain>
    </source>
</reference>
<dbReference type="PANTHER" id="PTHR44688:SF25">
    <property type="entry name" value="HTH LUXR-TYPE DOMAIN-CONTAINING PROTEIN"/>
    <property type="match status" value="1"/>
</dbReference>
<evidence type="ECO:0000259" key="4">
    <source>
        <dbReference type="PROSITE" id="PS50043"/>
    </source>
</evidence>
<dbReference type="InterPro" id="IPR036388">
    <property type="entry name" value="WH-like_DNA-bd_sf"/>
</dbReference>
<dbReference type="SMART" id="SM00421">
    <property type="entry name" value="HTH_LUXR"/>
    <property type="match status" value="1"/>
</dbReference>
<dbReference type="SUPFAM" id="SSF46894">
    <property type="entry name" value="C-terminal effector domain of the bipartite response regulators"/>
    <property type="match status" value="1"/>
</dbReference>
<comment type="caution">
    <text evidence="5">The sequence shown here is derived from an EMBL/GenBank/DDBJ whole genome shotgun (WGS) entry which is preliminary data.</text>
</comment>
<dbReference type="Gene3D" id="1.10.10.10">
    <property type="entry name" value="Winged helix-like DNA-binding domain superfamily/Winged helix DNA-binding domain"/>
    <property type="match status" value="1"/>
</dbReference>
<sequence length="97" mass="10412">MALAPRVTATVISGYLHHRGEQRAATHAVSLLSARERDILVLLSQGLSNADIGRRLHLSVGTVKDYVSAVLSKLDVSNRVQAALWAQRAGLLDGART</sequence>